<reference evidence="9" key="1">
    <citation type="submission" date="2025-08" db="UniProtKB">
        <authorList>
            <consortium name="RefSeq"/>
        </authorList>
    </citation>
    <scope>IDENTIFICATION</scope>
    <source>
        <tissue evidence="9">Seedling</tissue>
    </source>
</reference>
<evidence type="ECO:0000256" key="4">
    <source>
        <dbReference type="ARBA" id="ARBA00023163"/>
    </source>
</evidence>
<protein>
    <submittedName>
        <fullName evidence="9">Agamous-like MADS-box protein AGL75</fullName>
    </submittedName>
</protein>
<evidence type="ECO:0000256" key="5">
    <source>
        <dbReference type="ARBA" id="ARBA00023242"/>
    </source>
</evidence>
<feature type="region of interest" description="Disordered" evidence="6">
    <location>
        <begin position="165"/>
        <end position="193"/>
    </location>
</feature>
<evidence type="ECO:0000256" key="6">
    <source>
        <dbReference type="SAM" id="MobiDB-lite"/>
    </source>
</evidence>
<dbReference type="InterPro" id="IPR002100">
    <property type="entry name" value="TF_MADSbox"/>
</dbReference>
<dbReference type="SMART" id="SM00432">
    <property type="entry name" value="MADS"/>
    <property type="match status" value="1"/>
</dbReference>
<evidence type="ECO:0000256" key="1">
    <source>
        <dbReference type="ARBA" id="ARBA00004123"/>
    </source>
</evidence>
<keyword evidence="4" id="KW-0804">Transcription</keyword>
<keyword evidence="3" id="KW-0238">DNA-binding</keyword>
<dbReference type="KEGG" id="zju:107413621"/>
<evidence type="ECO:0000313" key="8">
    <source>
        <dbReference type="Proteomes" id="UP001652623"/>
    </source>
</evidence>
<feature type="domain" description="MADS-box" evidence="7">
    <location>
        <begin position="1"/>
        <end position="47"/>
    </location>
</feature>
<dbReference type="AlphaFoldDB" id="A0A6P3ZGD6"/>
<dbReference type="FunCoup" id="A0A6P3ZGD6">
    <property type="interactions" value="33"/>
</dbReference>
<evidence type="ECO:0000256" key="2">
    <source>
        <dbReference type="ARBA" id="ARBA00023015"/>
    </source>
</evidence>
<proteinExistence type="predicted"/>
<evidence type="ECO:0000313" key="9">
    <source>
        <dbReference type="RefSeq" id="XP_015877111.2"/>
    </source>
</evidence>
<dbReference type="Gene3D" id="3.40.1810.10">
    <property type="entry name" value="Transcription factor, MADS-box"/>
    <property type="match status" value="1"/>
</dbReference>
<name>A0A6P3ZGD6_ZIZJJ</name>
<comment type="subcellular location">
    <subcellularLocation>
        <location evidence="1">Nucleus</location>
    </subcellularLocation>
</comment>
<evidence type="ECO:0000259" key="7">
    <source>
        <dbReference type="PROSITE" id="PS50066"/>
    </source>
</evidence>
<dbReference type="GO" id="GO:0003677">
    <property type="term" value="F:DNA binding"/>
    <property type="evidence" value="ECO:0007669"/>
    <property type="project" value="UniProtKB-KW"/>
</dbReference>
<dbReference type="InParanoid" id="A0A6P3ZGD6"/>
<dbReference type="Proteomes" id="UP001652623">
    <property type="component" value="Chromosome 8"/>
</dbReference>
<keyword evidence="8" id="KW-1185">Reference proteome</keyword>
<accession>A0A6P3ZGD6</accession>
<dbReference type="GO" id="GO:0046983">
    <property type="term" value="F:protein dimerization activity"/>
    <property type="evidence" value="ECO:0007669"/>
    <property type="project" value="InterPro"/>
</dbReference>
<gene>
    <name evidence="9" type="primary">LOC107413621</name>
</gene>
<dbReference type="RefSeq" id="XP_015877111.2">
    <property type="nucleotide sequence ID" value="XM_016021625.4"/>
</dbReference>
<keyword evidence="2" id="KW-0805">Transcription regulation</keyword>
<dbReference type="PROSITE" id="PS50066">
    <property type="entry name" value="MADS_BOX_2"/>
    <property type="match status" value="1"/>
</dbReference>
<dbReference type="SUPFAM" id="SSF55455">
    <property type="entry name" value="SRF-like"/>
    <property type="match status" value="1"/>
</dbReference>
<dbReference type="Pfam" id="PF00319">
    <property type="entry name" value="SRF-TF"/>
    <property type="match status" value="1"/>
</dbReference>
<dbReference type="InterPro" id="IPR036879">
    <property type="entry name" value="TF_MADSbox_sf"/>
</dbReference>
<sequence>MASSTSEKNRKATLIKKASELSVLCGVDVLMVICGSDGSMEVWPNDSAKANSTLSKYYQAIHKPKPINQINNLNISNSDLLQFPSEKKVEEIQTDDFAKLENSDLVGLSDYLETKIRFLDQKIDESLTMNKGKEIIVYNEENHEEEEEERLDGFWSDILNNLDQESSSEKPNFPFDYGVGNTSSSSSSSSSVNAGDYQMGFGSESLMMKGKEIQHCSEDHEEERLDGIWSDILLELDQECELPSLPFEYGSTSINGSDYRLGAVEADFGYGVESGWYEEQSHLCDPYFGYSTDELGLEYMMEPNPKRQKLEH</sequence>
<organism evidence="8 9">
    <name type="scientific">Ziziphus jujuba</name>
    <name type="common">Chinese jujube</name>
    <name type="synonym">Ziziphus sativa</name>
    <dbReference type="NCBI Taxonomy" id="326968"/>
    <lineage>
        <taxon>Eukaryota</taxon>
        <taxon>Viridiplantae</taxon>
        <taxon>Streptophyta</taxon>
        <taxon>Embryophyta</taxon>
        <taxon>Tracheophyta</taxon>
        <taxon>Spermatophyta</taxon>
        <taxon>Magnoliopsida</taxon>
        <taxon>eudicotyledons</taxon>
        <taxon>Gunneridae</taxon>
        <taxon>Pentapetalae</taxon>
        <taxon>rosids</taxon>
        <taxon>fabids</taxon>
        <taxon>Rosales</taxon>
        <taxon>Rhamnaceae</taxon>
        <taxon>Paliureae</taxon>
        <taxon>Ziziphus</taxon>
    </lineage>
</organism>
<dbReference type="GeneID" id="107413621"/>
<evidence type="ECO:0000256" key="3">
    <source>
        <dbReference type="ARBA" id="ARBA00023125"/>
    </source>
</evidence>
<keyword evidence="5" id="KW-0539">Nucleus</keyword>
<dbReference type="GO" id="GO:0005634">
    <property type="term" value="C:nucleus"/>
    <property type="evidence" value="ECO:0007669"/>
    <property type="project" value="UniProtKB-SubCell"/>
</dbReference>